<reference evidence="3" key="1">
    <citation type="submission" date="2020-05" db="EMBL/GenBank/DDBJ databases">
        <authorList>
            <person name="Rincon C."/>
            <person name="Sanders R I."/>
            <person name="Robbins C."/>
            <person name="Chaturvedi A."/>
        </authorList>
    </citation>
    <scope>NUCLEOTIDE SEQUENCE</scope>
    <source>
        <strain evidence="3">CHB12</strain>
    </source>
</reference>
<evidence type="ECO:0000313" key="4">
    <source>
        <dbReference type="Proteomes" id="UP000684084"/>
    </source>
</evidence>
<sequence length="155" mass="17461">MSENKEHDRKHRKLDHLIDLAGDGSGVAGGEFVICWFYLIISNIHLQFYLEDDEGIDWNVARSLYSIADIQSCIDKVRPVRFGEHLNLYELEVDAAYGLDYCNWMIDCGGEKISIVSSSSMVQNIHPLPFDETVFSNADVLTFLSLKFGPGLGDL</sequence>
<comment type="subcellular location">
    <subcellularLocation>
        <location evidence="1">Nucleus</location>
    </subcellularLocation>
</comment>
<evidence type="ECO:0000256" key="1">
    <source>
        <dbReference type="ARBA" id="ARBA00004123"/>
    </source>
</evidence>
<organism evidence="3 4">
    <name type="scientific">Rhizophagus irregularis</name>
    <dbReference type="NCBI Taxonomy" id="588596"/>
    <lineage>
        <taxon>Eukaryota</taxon>
        <taxon>Fungi</taxon>
        <taxon>Fungi incertae sedis</taxon>
        <taxon>Mucoromycota</taxon>
        <taxon>Glomeromycotina</taxon>
        <taxon>Glomeromycetes</taxon>
        <taxon>Glomerales</taxon>
        <taxon>Glomeraceae</taxon>
        <taxon>Rhizophagus</taxon>
    </lineage>
</organism>
<dbReference type="OrthoDB" id="5600060at2759"/>
<dbReference type="AlphaFoldDB" id="A0A915ZSV8"/>
<proteinExistence type="predicted"/>
<dbReference type="InterPro" id="IPR027074">
    <property type="entry name" value="Integrator_9su"/>
</dbReference>
<dbReference type="PANTHER" id="PTHR46094:SF1">
    <property type="entry name" value="INTEGRATOR COMPLEX SUBUNIT 9"/>
    <property type="match status" value="1"/>
</dbReference>
<evidence type="ECO:0000256" key="2">
    <source>
        <dbReference type="ARBA" id="ARBA00023242"/>
    </source>
</evidence>
<dbReference type="GO" id="GO:0032039">
    <property type="term" value="C:integrator complex"/>
    <property type="evidence" value="ECO:0007669"/>
    <property type="project" value="InterPro"/>
</dbReference>
<accession>A0A915ZSV8</accession>
<dbReference type="Proteomes" id="UP000684084">
    <property type="component" value="Unassembled WGS sequence"/>
</dbReference>
<dbReference type="VEuPathDB" id="FungiDB:RhiirFUN_012811"/>
<dbReference type="PANTHER" id="PTHR46094">
    <property type="entry name" value="INTEGRATOR COMPLEX SUBUNIT 9"/>
    <property type="match status" value="1"/>
</dbReference>
<gene>
    <name evidence="3" type="ORF">CHRIB12_LOCUS21183</name>
</gene>
<name>A0A915ZSV8_9GLOM</name>
<evidence type="ECO:0000313" key="3">
    <source>
        <dbReference type="EMBL" id="CAB5389704.1"/>
    </source>
</evidence>
<keyword evidence="2" id="KW-0539">Nucleus</keyword>
<comment type="caution">
    <text evidence="3">The sequence shown here is derived from an EMBL/GenBank/DDBJ whole genome shotgun (WGS) entry which is preliminary data.</text>
</comment>
<dbReference type="EMBL" id="CAGKOT010000066">
    <property type="protein sequence ID" value="CAB5389704.1"/>
    <property type="molecule type" value="Genomic_DNA"/>
</dbReference>
<dbReference type="GO" id="GO:0034472">
    <property type="term" value="P:snRNA 3'-end processing"/>
    <property type="evidence" value="ECO:0007669"/>
    <property type="project" value="TreeGrafter"/>
</dbReference>
<protein>
    <submittedName>
        <fullName evidence="3">Uncharacterized protein</fullName>
    </submittedName>
</protein>